<protein>
    <submittedName>
        <fullName evidence="1">Uncharacterized protein</fullName>
    </submittedName>
</protein>
<dbReference type="AlphaFoldDB" id="A0A2T2WTM5"/>
<dbReference type="Proteomes" id="UP000242699">
    <property type="component" value="Unassembled WGS sequence"/>
</dbReference>
<dbReference type="EMBL" id="PXYT01000053">
    <property type="protein sequence ID" value="PSR25552.1"/>
    <property type="molecule type" value="Genomic_DNA"/>
</dbReference>
<name>A0A2T2WTM5_9FIRM</name>
<evidence type="ECO:0000313" key="1">
    <source>
        <dbReference type="EMBL" id="PSR25552.1"/>
    </source>
</evidence>
<proteinExistence type="predicted"/>
<comment type="caution">
    <text evidence="1">The sequence shown here is derived from an EMBL/GenBank/DDBJ whole genome shotgun (WGS) entry which is preliminary data.</text>
</comment>
<reference evidence="1 2" key="1">
    <citation type="journal article" date="2014" name="BMC Genomics">
        <title>Comparison of environmental and isolate Sulfobacillus genomes reveals diverse carbon, sulfur, nitrogen, and hydrogen metabolisms.</title>
        <authorList>
            <person name="Justice N.B."/>
            <person name="Norman A."/>
            <person name="Brown C.T."/>
            <person name="Singh A."/>
            <person name="Thomas B.C."/>
            <person name="Banfield J.F."/>
        </authorList>
    </citation>
    <scope>NUCLEOTIDE SEQUENCE [LARGE SCALE GENOMIC DNA]</scope>
    <source>
        <strain evidence="1">AMDSBA1</strain>
    </source>
</reference>
<evidence type="ECO:0000313" key="2">
    <source>
        <dbReference type="Proteomes" id="UP000242699"/>
    </source>
</evidence>
<organism evidence="1 2">
    <name type="scientific">Sulfobacillus benefaciens</name>
    <dbReference type="NCBI Taxonomy" id="453960"/>
    <lineage>
        <taxon>Bacteria</taxon>
        <taxon>Bacillati</taxon>
        <taxon>Bacillota</taxon>
        <taxon>Clostridia</taxon>
        <taxon>Eubacteriales</taxon>
        <taxon>Clostridiales Family XVII. Incertae Sedis</taxon>
        <taxon>Sulfobacillus</taxon>
    </lineage>
</organism>
<gene>
    <name evidence="1" type="ORF">C7B43_16735</name>
</gene>
<sequence length="114" mass="13025">MPDNPLHALPDHSADTDWLIDKTGPMVWTFVSMANFDPTLWYLSDGQTIFEVTIQDRAFLAAVGRETVLVPGDLLICRMRMQQTYHSPALHTVYTVITVTEHRPVSPLRHPRRV</sequence>
<accession>A0A2T2WTM5</accession>